<gene>
    <name evidence="2" type="primary">Sema5b_predicted</name>
    <name evidence="2" type="ORF">rCG_52931</name>
</gene>
<keyword evidence="2" id="KW-0472">Membrane</keyword>
<evidence type="ECO:0000256" key="1">
    <source>
        <dbReference type="SAM" id="MobiDB-lite"/>
    </source>
</evidence>
<name>A6IRF9_RAT</name>
<feature type="region of interest" description="Disordered" evidence="1">
    <location>
        <begin position="49"/>
        <end position="76"/>
    </location>
</feature>
<protein>
    <submittedName>
        <fullName evidence="2">Sema domain, seven thrombospondin repeats (Type 1 and type 1-like), transmembrane domain (TM) and short cytoplasmic domain, (Semaphorin) 5B (Predicted), isoform CRA_c</fullName>
    </submittedName>
</protein>
<keyword evidence="2" id="KW-0812">Transmembrane</keyword>
<dbReference type="AlphaFoldDB" id="A6IRF9"/>
<proteinExistence type="predicted"/>
<evidence type="ECO:0000313" key="2">
    <source>
        <dbReference type="EMBL" id="EDM11311.1"/>
    </source>
</evidence>
<accession>A6IRF9</accession>
<dbReference type="EMBL" id="CH473967">
    <property type="protein sequence ID" value="EDM11311.1"/>
    <property type="molecule type" value="Genomic_DNA"/>
</dbReference>
<organism evidence="2 3">
    <name type="scientific">Rattus norvegicus</name>
    <name type="common">Rat</name>
    <dbReference type="NCBI Taxonomy" id="10116"/>
    <lineage>
        <taxon>Eukaryota</taxon>
        <taxon>Metazoa</taxon>
        <taxon>Chordata</taxon>
        <taxon>Craniata</taxon>
        <taxon>Vertebrata</taxon>
        <taxon>Euteleostomi</taxon>
        <taxon>Mammalia</taxon>
        <taxon>Eutheria</taxon>
        <taxon>Euarchontoglires</taxon>
        <taxon>Glires</taxon>
        <taxon>Rodentia</taxon>
        <taxon>Myomorpha</taxon>
        <taxon>Muroidea</taxon>
        <taxon>Muridae</taxon>
        <taxon>Murinae</taxon>
        <taxon>Rattus</taxon>
    </lineage>
</organism>
<reference evidence="3" key="1">
    <citation type="submission" date="2005-09" db="EMBL/GenBank/DDBJ databases">
        <authorList>
            <person name="Mural R.J."/>
            <person name="Li P.W."/>
            <person name="Adams M.D."/>
            <person name="Amanatides P.G."/>
            <person name="Baden-Tillson H."/>
            <person name="Barnstead M."/>
            <person name="Chin S.H."/>
            <person name="Dew I."/>
            <person name="Evans C.A."/>
            <person name="Ferriera S."/>
            <person name="Flanigan M."/>
            <person name="Fosler C."/>
            <person name="Glodek A."/>
            <person name="Gu Z."/>
            <person name="Holt R.A."/>
            <person name="Jennings D."/>
            <person name="Kraft C.L."/>
            <person name="Lu F."/>
            <person name="Nguyen T."/>
            <person name="Nusskern D.R."/>
            <person name="Pfannkoch C.M."/>
            <person name="Sitter C."/>
            <person name="Sutton G.G."/>
            <person name="Venter J.C."/>
            <person name="Wang Z."/>
            <person name="Woodage T."/>
            <person name="Zheng X.H."/>
            <person name="Zhong F."/>
        </authorList>
    </citation>
    <scope>NUCLEOTIDE SEQUENCE [LARGE SCALE GENOMIC DNA]</scope>
    <source>
        <strain>BN</strain>
        <strain evidence="3">Sprague-Dawley</strain>
    </source>
</reference>
<sequence>MNEQTDECTNLPEPAWLGADIFCHCLASPDNNTKSICLRCSPDLRSWGSEGHVSLSPPTPPGMGRGPHGHRGLSAARPVGSASRSVSEVAATQRPAMGAASAWARAGRSGSVMKIRLARCPSSGLPGARGASAAATVGVACSRAVVLARMATRARVAAW</sequence>
<dbReference type="Proteomes" id="UP000234681">
    <property type="component" value="Chromosome 11"/>
</dbReference>
<evidence type="ECO:0000313" key="3">
    <source>
        <dbReference type="Proteomes" id="UP000234681"/>
    </source>
</evidence>